<dbReference type="InterPro" id="IPR027995">
    <property type="entry name" value="Galactosyl_T_N"/>
</dbReference>
<feature type="domain" description="Galactosyltransferase C-terminal" evidence="23">
    <location>
        <begin position="225"/>
        <end position="300"/>
    </location>
</feature>
<comment type="similarity">
    <text evidence="3 22">Belongs to the glycosyltransferase 7 family.</text>
</comment>
<keyword evidence="11" id="KW-0443">Lipid metabolism</keyword>
<dbReference type="GO" id="GO:0000139">
    <property type="term" value="C:Golgi membrane"/>
    <property type="evidence" value="ECO:0007669"/>
    <property type="project" value="UniProtKB-SubCell"/>
</dbReference>
<dbReference type="PRINTS" id="PR02050">
    <property type="entry name" value="B14GALTRFASE"/>
</dbReference>
<dbReference type="InterPro" id="IPR027791">
    <property type="entry name" value="Galactosyl_T_C"/>
</dbReference>
<evidence type="ECO:0000256" key="15">
    <source>
        <dbReference type="ARBA" id="ARBA00023211"/>
    </source>
</evidence>
<dbReference type="Proteomes" id="UP000264820">
    <property type="component" value="Unplaced"/>
</dbReference>
<dbReference type="InterPro" id="IPR029044">
    <property type="entry name" value="Nucleotide-diphossugar_trans"/>
</dbReference>
<comment type="catalytic activity">
    <reaction evidence="19">
        <text>a beta-D-glucosylceramide + UDP-alpha-D-galactose = a beta-D-galactosyl-(1-&gt;4)-beta-D-glucosyl-(1&lt;-&gt;1)-ceramide + UDP + H(+)</text>
        <dbReference type="Rhea" id="RHEA:62552"/>
        <dbReference type="ChEBI" id="CHEBI:15378"/>
        <dbReference type="ChEBI" id="CHEBI:58223"/>
        <dbReference type="ChEBI" id="CHEBI:66914"/>
        <dbReference type="ChEBI" id="CHEBI:79208"/>
        <dbReference type="ChEBI" id="CHEBI:83264"/>
    </reaction>
    <physiologicalReaction direction="left-to-right" evidence="19">
        <dbReference type="Rhea" id="RHEA:62553"/>
    </physiologicalReaction>
</comment>
<evidence type="ECO:0000313" key="25">
    <source>
        <dbReference type="Ensembl" id="ENSHCOP00000015934.1"/>
    </source>
</evidence>
<keyword evidence="14 22" id="KW-0325">Glycoprotein</keyword>
<name>A0A3Q2YD71_HIPCM</name>
<reference evidence="25" key="1">
    <citation type="submission" date="2025-08" db="UniProtKB">
        <authorList>
            <consortium name="Ensembl"/>
        </authorList>
    </citation>
    <scope>IDENTIFICATION</scope>
</reference>
<evidence type="ECO:0000256" key="17">
    <source>
        <dbReference type="ARBA" id="ARBA00047896"/>
    </source>
</evidence>
<comment type="pathway">
    <text evidence="2 22">Protein modification; protein glycosylation.</text>
</comment>
<evidence type="ECO:0000256" key="22">
    <source>
        <dbReference type="RuleBase" id="RU368121"/>
    </source>
</evidence>
<evidence type="ECO:0000256" key="12">
    <source>
        <dbReference type="ARBA" id="ARBA00023136"/>
    </source>
</evidence>
<evidence type="ECO:0000256" key="18">
    <source>
        <dbReference type="ARBA" id="ARBA00048016"/>
    </source>
</evidence>
<keyword evidence="13" id="KW-1015">Disulfide bond</keyword>
<keyword evidence="4 22" id="KW-0328">Glycosyltransferase</keyword>
<evidence type="ECO:0000256" key="4">
    <source>
        <dbReference type="ARBA" id="ARBA00022676"/>
    </source>
</evidence>
<evidence type="ECO:0000256" key="21">
    <source>
        <dbReference type="ARBA" id="ARBA00049446"/>
    </source>
</evidence>
<proteinExistence type="inferred from homology"/>
<dbReference type="GeneTree" id="ENSGT00940000158549"/>
<comment type="catalytic activity">
    <reaction evidence="21">
        <text>a beta-D-GlcNAc-(1-&gt;3)-beta-D-Gal-(1-&gt;4)-beta-D-Glc-(1&lt;-&gt;1)-Cer(d18:1(4E)) + UDP-alpha-D-galactose = a neolactoside nLc4Cer(d18:1(4E)) + UDP + H(+)</text>
        <dbReference type="Rhea" id="RHEA:31499"/>
        <dbReference type="ChEBI" id="CHEBI:15378"/>
        <dbReference type="ChEBI" id="CHEBI:17006"/>
        <dbReference type="ChEBI" id="CHEBI:17103"/>
        <dbReference type="ChEBI" id="CHEBI:58223"/>
        <dbReference type="ChEBI" id="CHEBI:66914"/>
        <dbReference type="EC" id="2.4.1.275"/>
    </reaction>
    <physiologicalReaction direction="left-to-right" evidence="21">
        <dbReference type="Rhea" id="RHEA:31500"/>
    </physiologicalReaction>
</comment>
<sequence length="365" mass="41160">MWAAKFVVHHAGECWSLFLAHAFTRAARNPPASPSPSLLANSLLMECRQRLLKPPRALAWLALLTAAVTLALRSAFSPAPLPLATCHLVSPLLVGPSPVNLSSSPPSLKEIRKRSAAVSPGGLYRPPDCNARHHAAIVVPYRKRPTHLRALLDHLHPLLQRQQIHYRIYVVEQSGSGTFNKGKLLNAGVREVVRDEDWSCLIIHDVDLLAENDLNTYACDACNPRHLAVAIDKFEYRLPYPQYFGGVVAVTPDQYRKMNGFSNQYWGWGREDDDFRVALSGMKVVRPPVAIGRYKMIKHQRDRGNEENPYNFEVLNRTELTWHSDGLNSVTYELLSKERAAFYTHLIISDSPPPPSKKKKKSFMY</sequence>
<dbReference type="Ensembl" id="ENSHCOT00000023980.1">
    <property type="protein sequence ID" value="ENSHCOP00000015934.1"/>
    <property type="gene ID" value="ENSHCOG00000019660.1"/>
</dbReference>
<keyword evidence="26" id="KW-1185">Reference proteome</keyword>
<comment type="catalytic activity">
    <reaction evidence="18">
        <text>a neolactoside IV(3)-beta-GlcNAc-nLc4Cer + UDP-alpha-D-galactose = a neolactoside nLc6Cer + UDP + H(+)</text>
        <dbReference type="Rhea" id="RHEA:62548"/>
        <dbReference type="ChEBI" id="CHEBI:15378"/>
        <dbReference type="ChEBI" id="CHEBI:58223"/>
        <dbReference type="ChEBI" id="CHEBI:66914"/>
        <dbReference type="ChEBI" id="CHEBI:90357"/>
        <dbReference type="ChEBI" id="CHEBI:144378"/>
    </reaction>
    <physiologicalReaction direction="left-to-right" evidence="18">
        <dbReference type="Rhea" id="RHEA:62549"/>
    </physiologicalReaction>
</comment>
<evidence type="ECO:0000256" key="3">
    <source>
        <dbReference type="ARBA" id="ARBA00005735"/>
    </source>
</evidence>
<comment type="catalytic activity">
    <reaction evidence="20">
        <text>N-acetyl-D-glucosamine + UDP-alpha-D-galactose = beta-D-galactosyl-(1-&gt;4)-N-acetyl-D-glucosamine + UDP + H(+)</text>
        <dbReference type="Rhea" id="RHEA:17745"/>
        <dbReference type="ChEBI" id="CHEBI:15378"/>
        <dbReference type="ChEBI" id="CHEBI:58223"/>
        <dbReference type="ChEBI" id="CHEBI:60152"/>
        <dbReference type="ChEBI" id="CHEBI:66914"/>
        <dbReference type="ChEBI" id="CHEBI:506227"/>
        <dbReference type="EC" id="2.4.1.90"/>
    </reaction>
    <physiologicalReaction direction="left-to-right" evidence="20">
        <dbReference type="Rhea" id="RHEA:17746"/>
    </physiologicalReaction>
</comment>
<dbReference type="PANTHER" id="PTHR19300:SF33">
    <property type="entry name" value="BETA-1,4-GALACTOSYLTRANSFERASE 3"/>
    <property type="match status" value="1"/>
</dbReference>
<evidence type="ECO:0000256" key="6">
    <source>
        <dbReference type="ARBA" id="ARBA00022692"/>
    </source>
</evidence>
<evidence type="ECO:0000256" key="13">
    <source>
        <dbReference type="ARBA" id="ARBA00023157"/>
    </source>
</evidence>
<dbReference type="GO" id="GO:0003945">
    <property type="term" value="F:N-acetyllactosamine synthase activity"/>
    <property type="evidence" value="ECO:0007669"/>
    <property type="project" value="UniProtKB-EC"/>
</dbReference>
<organism evidence="25 26">
    <name type="scientific">Hippocampus comes</name>
    <name type="common">Tiger tail seahorse</name>
    <dbReference type="NCBI Taxonomy" id="109280"/>
    <lineage>
        <taxon>Eukaryota</taxon>
        <taxon>Metazoa</taxon>
        <taxon>Chordata</taxon>
        <taxon>Craniata</taxon>
        <taxon>Vertebrata</taxon>
        <taxon>Euteleostomi</taxon>
        <taxon>Actinopterygii</taxon>
        <taxon>Neopterygii</taxon>
        <taxon>Teleostei</taxon>
        <taxon>Neoteleostei</taxon>
        <taxon>Acanthomorphata</taxon>
        <taxon>Syngnathiaria</taxon>
        <taxon>Syngnathiformes</taxon>
        <taxon>Syngnathoidei</taxon>
        <taxon>Syngnathidae</taxon>
        <taxon>Hippocampus</taxon>
    </lineage>
</organism>
<keyword evidence="6" id="KW-0812">Transmembrane</keyword>
<dbReference type="InterPro" id="IPR003859">
    <property type="entry name" value="Galactosyl_T"/>
</dbReference>
<evidence type="ECO:0000256" key="8">
    <source>
        <dbReference type="ARBA" id="ARBA00022968"/>
    </source>
</evidence>
<evidence type="ECO:0000256" key="14">
    <source>
        <dbReference type="ARBA" id="ARBA00023180"/>
    </source>
</evidence>
<evidence type="ECO:0000256" key="2">
    <source>
        <dbReference type="ARBA" id="ARBA00004922"/>
    </source>
</evidence>
<dbReference type="GO" id="GO:0006682">
    <property type="term" value="P:galactosylceramide biosynthetic process"/>
    <property type="evidence" value="ECO:0007669"/>
    <property type="project" value="TreeGrafter"/>
</dbReference>
<evidence type="ECO:0000256" key="20">
    <source>
        <dbReference type="ARBA" id="ARBA00049413"/>
    </source>
</evidence>
<feature type="domain" description="Galactosyltransferase N-terminal" evidence="24">
    <location>
        <begin position="86"/>
        <end position="220"/>
    </location>
</feature>
<keyword evidence="5 22" id="KW-0808">Transferase</keyword>
<comment type="subcellular location">
    <subcellularLocation>
        <location evidence="22">Golgi apparatus membrane</location>
        <topology evidence="22">Single-pass type II membrane protein</topology>
    </subcellularLocation>
    <subcellularLocation>
        <location evidence="1">Golgi apparatus</location>
        <location evidence="1">Golgi stack membrane</location>
        <topology evidence="1">Single-pass type II membrane protein</topology>
    </subcellularLocation>
</comment>
<evidence type="ECO:0000256" key="9">
    <source>
        <dbReference type="ARBA" id="ARBA00022989"/>
    </source>
</evidence>
<keyword evidence="7 22" id="KW-0479">Metal-binding</keyword>
<dbReference type="Pfam" id="PF13733">
    <property type="entry name" value="Glyco_transf_7N"/>
    <property type="match status" value="1"/>
</dbReference>
<dbReference type="Pfam" id="PF02709">
    <property type="entry name" value="Glyco_transf_7C"/>
    <property type="match status" value="1"/>
</dbReference>
<evidence type="ECO:0000256" key="11">
    <source>
        <dbReference type="ARBA" id="ARBA00023098"/>
    </source>
</evidence>
<comment type="function">
    <text evidence="16 22">Responsible for the synthesis of complex-type N-linked oligosaccharides in many glycoproteins as well as the carbohydrate moieties of glycolipids.</text>
</comment>
<dbReference type="AlphaFoldDB" id="A0A3Q2YD71"/>
<comment type="catalytic activity">
    <reaction evidence="17">
        <text>an N-acetyl-beta-D-glucosaminyl derivative + UDP-alpha-D-galactose = a beta-D-galactosyl-(1-&gt;4)-N-acetyl-beta-D-glucosaminyl derivative + UDP + H(+)</text>
        <dbReference type="Rhea" id="RHEA:22932"/>
        <dbReference type="ChEBI" id="CHEBI:15378"/>
        <dbReference type="ChEBI" id="CHEBI:58223"/>
        <dbReference type="ChEBI" id="CHEBI:61631"/>
        <dbReference type="ChEBI" id="CHEBI:66914"/>
        <dbReference type="ChEBI" id="CHEBI:133507"/>
        <dbReference type="EC" id="2.4.1.38"/>
    </reaction>
    <physiologicalReaction direction="left-to-right" evidence="17">
        <dbReference type="Rhea" id="RHEA:22933"/>
    </physiologicalReaction>
</comment>
<accession>A0A3Q2YD71</accession>
<protein>
    <recommendedName>
        <fullName evidence="22">Beta-1,4-galactosyltransferase</fullName>
        <shortName evidence="22">Beta-1,4-GalTase</shortName>
        <ecNumber evidence="22">2.4.1.-</ecNumber>
    </recommendedName>
</protein>
<dbReference type="OMA" id="HHAGECW"/>
<evidence type="ECO:0000256" key="10">
    <source>
        <dbReference type="ARBA" id="ARBA00023034"/>
    </source>
</evidence>
<evidence type="ECO:0000256" key="1">
    <source>
        <dbReference type="ARBA" id="ARBA00004447"/>
    </source>
</evidence>
<evidence type="ECO:0000313" key="26">
    <source>
        <dbReference type="Proteomes" id="UP000264820"/>
    </source>
</evidence>
<evidence type="ECO:0000259" key="24">
    <source>
        <dbReference type="Pfam" id="PF13733"/>
    </source>
</evidence>
<dbReference type="PANTHER" id="PTHR19300">
    <property type="entry name" value="BETA-1,4-GALACTOSYLTRANSFERASE"/>
    <property type="match status" value="1"/>
</dbReference>
<keyword evidence="12" id="KW-0472">Membrane</keyword>
<evidence type="ECO:0000259" key="23">
    <source>
        <dbReference type="Pfam" id="PF02709"/>
    </source>
</evidence>
<dbReference type="Gene3D" id="3.90.550.10">
    <property type="entry name" value="Spore Coat Polysaccharide Biosynthesis Protein SpsA, Chain A"/>
    <property type="match status" value="1"/>
</dbReference>
<dbReference type="CDD" id="cd00899">
    <property type="entry name" value="b4GalT"/>
    <property type="match status" value="1"/>
</dbReference>
<keyword evidence="10 22" id="KW-0333">Golgi apparatus</keyword>
<keyword evidence="9" id="KW-1133">Transmembrane helix</keyword>
<keyword evidence="15 22" id="KW-0464">Manganese</keyword>
<evidence type="ECO:0000256" key="7">
    <source>
        <dbReference type="ARBA" id="ARBA00022723"/>
    </source>
</evidence>
<dbReference type="GO" id="GO:0032580">
    <property type="term" value="C:Golgi cisterna membrane"/>
    <property type="evidence" value="ECO:0007669"/>
    <property type="project" value="UniProtKB-SubCell"/>
</dbReference>
<dbReference type="GO" id="GO:0046872">
    <property type="term" value="F:metal ion binding"/>
    <property type="evidence" value="ECO:0007669"/>
    <property type="project" value="UniProtKB-UniRule"/>
</dbReference>
<dbReference type="GO" id="GO:0003831">
    <property type="term" value="F:beta-N-acetylglucosaminylglycopeptide beta-1,4-galactosyltransferase activity"/>
    <property type="evidence" value="ECO:0007669"/>
    <property type="project" value="UniProtKB-EC"/>
</dbReference>
<dbReference type="EC" id="2.4.1.-" evidence="22"/>
<dbReference type="UniPathway" id="UPA00378"/>
<dbReference type="SUPFAM" id="SSF53448">
    <property type="entry name" value="Nucleotide-diphospho-sugar transferases"/>
    <property type="match status" value="1"/>
</dbReference>
<reference evidence="25" key="2">
    <citation type="submission" date="2025-09" db="UniProtKB">
        <authorList>
            <consortium name="Ensembl"/>
        </authorList>
    </citation>
    <scope>IDENTIFICATION</scope>
</reference>
<evidence type="ECO:0000256" key="5">
    <source>
        <dbReference type="ARBA" id="ARBA00022679"/>
    </source>
</evidence>
<dbReference type="GO" id="GO:0005975">
    <property type="term" value="P:carbohydrate metabolic process"/>
    <property type="evidence" value="ECO:0007669"/>
    <property type="project" value="InterPro"/>
</dbReference>
<evidence type="ECO:0000256" key="19">
    <source>
        <dbReference type="ARBA" id="ARBA00048852"/>
    </source>
</evidence>
<keyword evidence="8 22" id="KW-0735">Signal-anchor</keyword>
<comment type="cofactor">
    <cofactor evidence="22">
        <name>Mn(2+)</name>
        <dbReference type="ChEBI" id="CHEBI:29035"/>
    </cofactor>
</comment>
<evidence type="ECO:0000256" key="16">
    <source>
        <dbReference type="ARBA" id="ARBA00037536"/>
    </source>
</evidence>